<name>A0A1I1ZYN2_9BACT</name>
<keyword evidence="2" id="KW-0732">Signal</keyword>
<dbReference type="AlphaFoldDB" id="A0A1I1ZYN2"/>
<keyword evidence="4" id="KW-1185">Reference proteome</keyword>
<evidence type="ECO:0000256" key="1">
    <source>
        <dbReference type="SAM" id="MobiDB-lite"/>
    </source>
</evidence>
<dbReference type="RefSeq" id="WP_096332941.1">
    <property type="nucleotide sequence ID" value="NZ_FOMX01000012.1"/>
</dbReference>
<feature type="compositionally biased region" description="Low complexity" evidence="1">
    <location>
        <begin position="31"/>
        <end position="46"/>
    </location>
</feature>
<proteinExistence type="predicted"/>
<dbReference type="PROSITE" id="PS51257">
    <property type="entry name" value="PROKAR_LIPOPROTEIN"/>
    <property type="match status" value="1"/>
</dbReference>
<protein>
    <recommendedName>
        <fullName evidence="5">Lipoprotein</fullName>
    </recommendedName>
</protein>
<dbReference type="Proteomes" id="UP000199400">
    <property type="component" value="Unassembled WGS sequence"/>
</dbReference>
<evidence type="ECO:0000313" key="3">
    <source>
        <dbReference type="EMBL" id="SFE35813.1"/>
    </source>
</evidence>
<feature type="signal peptide" evidence="2">
    <location>
        <begin position="1"/>
        <end position="23"/>
    </location>
</feature>
<evidence type="ECO:0008006" key="5">
    <source>
        <dbReference type="Google" id="ProtNLM"/>
    </source>
</evidence>
<dbReference type="EMBL" id="FOMX01000012">
    <property type="protein sequence ID" value="SFE35813.1"/>
    <property type="molecule type" value="Genomic_DNA"/>
</dbReference>
<evidence type="ECO:0000256" key="2">
    <source>
        <dbReference type="SAM" id="SignalP"/>
    </source>
</evidence>
<evidence type="ECO:0000313" key="4">
    <source>
        <dbReference type="Proteomes" id="UP000199400"/>
    </source>
</evidence>
<organism evidence="3 4">
    <name type="scientific">Nannocystis exedens</name>
    <dbReference type="NCBI Taxonomy" id="54"/>
    <lineage>
        <taxon>Bacteria</taxon>
        <taxon>Pseudomonadati</taxon>
        <taxon>Myxococcota</taxon>
        <taxon>Polyangia</taxon>
        <taxon>Nannocystales</taxon>
        <taxon>Nannocystaceae</taxon>
        <taxon>Nannocystis</taxon>
    </lineage>
</organism>
<accession>A0A1I1ZYN2</accession>
<sequence length="188" mass="19208">MLTAYRRSSARFGLCLAVALAGCAPSRDVTTGATDSDTGDSSGAPATTEPTTGSVEQPFSAELVGAHLESIYGCSVRTHVHLRVRVTAPDDRPIDAAMLTSVSFTDWWTSDALAVVAEDLPVAAGATAELSFYVSFDSSVVGSDCGDEALPSPPVVATFEIEGESLELTASGGLGCGFDEPPDGGCSP</sequence>
<gene>
    <name evidence="3" type="ORF">SAMN02745121_03994</name>
</gene>
<feature type="region of interest" description="Disordered" evidence="1">
    <location>
        <begin position="28"/>
        <end position="54"/>
    </location>
</feature>
<feature type="chain" id="PRO_5011733028" description="Lipoprotein" evidence="2">
    <location>
        <begin position="24"/>
        <end position="188"/>
    </location>
</feature>
<reference evidence="4" key="1">
    <citation type="submission" date="2016-10" db="EMBL/GenBank/DDBJ databases">
        <authorList>
            <person name="Varghese N."/>
            <person name="Submissions S."/>
        </authorList>
    </citation>
    <scope>NUCLEOTIDE SEQUENCE [LARGE SCALE GENOMIC DNA]</scope>
    <source>
        <strain evidence="4">ATCC 25963</strain>
    </source>
</reference>